<sequence>MKAYLSIIFVLFFSISFGQGILEPGVRLRDEGKYEESISYYLNEKKEGYWDWGHKYNYAKVLALAGQVDSCFFYLEENINKRIAVQSLRDKEFIGIKEDKRWTTYEQSVINKHIPCKDVTFSAEIFRILALSDKESTNIKLLFELINKKGWPKQSQVGDAASYIFATLIYEDLFLVQAKKHLKELKELCIKGEIDCEYFADTYDLVQKKANKPQKYGAIFNIDYDNDFKRIYYKFVDEKKINKWRTEIGLKKLEEFSD</sequence>
<gene>
    <name evidence="1" type="ORF">GJV76_15260</name>
</gene>
<keyword evidence="2" id="KW-1185">Reference proteome</keyword>
<proteinExistence type="predicted"/>
<dbReference type="Proteomes" id="UP000438760">
    <property type="component" value="Unassembled WGS sequence"/>
</dbReference>
<evidence type="ECO:0000313" key="1">
    <source>
        <dbReference type="EMBL" id="MTG99457.1"/>
    </source>
</evidence>
<name>A0A6I3LNW3_9FLAO</name>
<protein>
    <submittedName>
        <fullName evidence="1">Uncharacterized protein</fullName>
    </submittedName>
</protein>
<accession>A0A6I3LNW3</accession>
<organism evidence="1 2">
    <name type="scientific">Myroides albus</name>
    <dbReference type="NCBI Taxonomy" id="2562892"/>
    <lineage>
        <taxon>Bacteria</taxon>
        <taxon>Pseudomonadati</taxon>
        <taxon>Bacteroidota</taxon>
        <taxon>Flavobacteriia</taxon>
        <taxon>Flavobacteriales</taxon>
        <taxon>Flavobacteriaceae</taxon>
        <taxon>Myroides</taxon>
    </lineage>
</organism>
<dbReference type="RefSeq" id="WP_155093444.1">
    <property type="nucleotide sequence ID" value="NZ_WMJX01000090.1"/>
</dbReference>
<evidence type="ECO:0000313" key="2">
    <source>
        <dbReference type="Proteomes" id="UP000438760"/>
    </source>
</evidence>
<dbReference type="EMBL" id="WMJX01000090">
    <property type="protein sequence ID" value="MTG99457.1"/>
    <property type="molecule type" value="Genomic_DNA"/>
</dbReference>
<reference evidence="1 2" key="1">
    <citation type="submission" date="2019-11" db="EMBL/GenBank/DDBJ databases">
        <title>Genome of Strain BIT-d1.</title>
        <authorList>
            <person name="Yang Y."/>
        </authorList>
    </citation>
    <scope>NUCLEOTIDE SEQUENCE [LARGE SCALE GENOMIC DNA]</scope>
    <source>
        <strain evidence="1 2">BIT-d1</strain>
    </source>
</reference>
<dbReference type="OrthoDB" id="2989458at2"/>
<comment type="caution">
    <text evidence="1">The sequence shown here is derived from an EMBL/GenBank/DDBJ whole genome shotgun (WGS) entry which is preliminary data.</text>
</comment>
<dbReference type="AlphaFoldDB" id="A0A6I3LNW3"/>